<dbReference type="Ensembl" id="ENSCLMT00005015419.1">
    <property type="protein sequence ID" value="ENSCLMP00005014465.1"/>
    <property type="gene ID" value="ENSCLMG00005007644.1"/>
</dbReference>
<evidence type="ECO:0000313" key="11">
    <source>
        <dbReference type="Ensembl" id="ENSCLMP00005014465.1"/>
    </source>
</evidence>
<feature type="domain" description="SH3" evidence="10">
    <location>
        <begin position="1"/>
        <end position="58"/>
    </location>
</feature>
<dbReference type="InterPro" id="IPR000980">
    <property type="entry name" value="SH2"/>
</dbReference>
<feature type="domain" description="SH2" evidence="9">
    <location>
        <begin position="60"/>
        <end position="110"/>
    </location>
</feature>
<dbReference type="PRINTS" id="PR00499">
    <property type="entry name" value="P67PHOX"/>
</dbReference>
<evidence type="ECO:0000256" key="1">
    <source>
        <dbReference type="ARBA" id="ARBA00022443"/>
    </source>
</evidence>
<reference evidence="11" key="2">
    <citation type="submission" date="2025-09" db="UniProtKB">
        <authorList>
            <consortium name="Ensembl"/>
        </authorList>
    </citation>
    <scope>IDENTIFICATION</scope>
</reference>
<dbReference type="PROSITE" id="PS50001">
    <property type="entry name" value="SH2"/>
    <property type="match status" value="1"/>
</dbReference>
<name>A0A8C2Z258_CYCLU</name>
<dbReference type="Gene3D" id="3.30.505.10">
    <property type="entry name" value="SH2 domain"/>
    <property type="match status" value="1"/>
</dbReference>
<dbReference type="PROSITE" id="PS50002">
    <property type="entry name" value="SH3"/>
    <property type="match status" value="2"/>
</dbReference>
<keyword evidence="1 8" id="KW-0728">SH3 domain</keyword>
<evidence type="ECO:0000259" key="10">
    <source>
        <dbReference type="PROSITE" id="PS50002"/>
    </source>
</evidence>
<accession>A0A8C2Z258</accession>
<evidence type="ECO:0000256" key="8">
    <source>
        <dbReference type="PROSITE-ProRule" id="PRU00192"/>
    </source>
</evidence>
<evidence type="ECO:0000256" key="6">
    <source>
        <dbReference type="ARBA" id="ARBA00040640"/>
    </source>
</evidence>
<evidence type="ECO:0000256" key="7">
    <source>
        <dbReference type="PROSITE-ProRule" id="PRU00191"/>
    </source>
</evidence>
<dbReference type="SUPFAM" id="SSF50044">
    <property type="entry name" value="SH3-domain"/>
    <property type="match status" value="2"/>
</dbReference>
<evidence type="ECO:0000259" key="9">
    <source>
        <dbReference type="PROSITE" id="PS50001"/>
    </source>
</evidence>
<protein>
    <recommendedName>
        <fullName evidence="6">Osteoclast-stimulating factor 1</fullName>
    </recommendedName>
</protein>
<dbReference type="InterPro" id="IPR036860">
    <property type="entry name" value="SH2_dom_sf"/>
</dbReference>
<evidence type="ECO:0000256" key="3">
    <source>
        <dbReference type="ARBA" id="ARBA00023043"/>
    </source>
</evidence>
<comment type="function">
    <text evidence="5">Induces bone resorption, acting probably through a signaling cascade which results in the secretion of factor(s) enhancing osteoclast formation and activity.</text>
</comment>
<evidence type="ECO:0000256" key="2">
    <source>
        <dbReference type="ARBA" id="ARBA00022999"/>
    </source>
</evidence>
<reference evidence="11" key="1">
    <citation type="submission" date="2025-08" db="UniProtKB">
        <authorList>
            <consortium name="Ensembl"/>
        </authorList>
    </citation>
    <scope>IDENTIFICATION</scope>
</reference>
<dbReference type="Pfam" id="PF00017">
    <property type="entry name" value="SH2"/>
    <property type="match status" value="1"/>
</dbReference>
<keyword evidence="4" id="KW-0449">Lipoprotein</keyword>
<evidence type="ECO:0000256" key="5">
    <source>
        <dbReference type="ARBA" id="ARBA00037432"/>
    </source>
</evidence>
<dbReference type="InterPro" id="IPR036028">
    <property type="entry name" value="SH3-like_dom_sf"/>
</dbReference>
<dbReference type="Proteomes" id="UP000694565">
    <property type="component" value="Unplaced"/>
</dbReference>
<dbReference type="AlphaFoldDB" id="A0A8C2Z258"/>
<keyword evidence="12" id="KW-1185">Reference proteome</keyword>
<sequence>MEAHATLDFTASTDKELSFKRGSVIKILNENHGNDWCTAEQEGREGLIPKNYIQIKPHSWFKVDMFQAKAEELLKKQRHDGAFFIYESSQTPGDFQLAVKSYFDCSLKEFFYQDFIQVEALFDFEAKEDGELSFKRGNIVQVLDQSGAGWWKGTCNGQTGMFPNNYVTQSVSQNTIGSRRKLL</sequence>
<dbReference type="FunFam" id="2.30.30.40:FF:000072">
    <property type="entry name" value="Unconventional Myosin IB"/>
    <property type="match status" value="1"/>
</dbReference>
<keyword evidence="3" id="KW-0040">ANK repeat</keyword>
<dbReference type="PRINTS" id="PR00452">
    <property type="entry name" value="SH3DOMAIN"/>
</dbReference>
<dbReference type="Gene3D" id="2.30.30.40">
    <property type="entry name" value="SH3 Domains"/>
    <property type="match status" value="2"/>
</dbReference>
<evidence type="ECO:0000313" key="12">
    <source>
        <dbReference type="Proteomes" id="UP000694565"/>
    </source>
</evidence>
<feature type="domain" description="SH3" evidence="10">
    <location>
        <begin position="113"/>
        <end position="172"/>
    </location>
</feature>
<dbReference type="PANTHER" id="PTHR46037">
    <property type="entry name" value="PROTEIN ENHANCER OF SEVENLESS 2B"/>
    <property type="match status" value="1"/>
</dbReference>
<dbReference type="SMART" id="SM00326">
    <property type="entry name" value="SH3"/>
    <property type="match status" value="2"/>
</dbReference>
<dbReference type="InterPro" id="IPR043539">
    <property type="entry name" value="Grb2-like"/>
</dbReference>
<proteinExistence type="predicted"/>
<dbReference type="InterPro" id="IPR001452">
    <property type="entry name" value="SH3_domain"/>
</dbReference>
<organism evidence="11 12">
    <name type="scientific">Cyclopterus lumpus</name>
    <name type="common">Lumpsucker</name>
    <dbReference type="NCBI Taxonomy" id="8103"/>
    <lineage>
        <taxon>Eukaryota</taxon>
        <taxon>Metazoa</taxon>
        <taxon>Chordata</taxon>
        <taxon>Craniata</taxon>
        <taxon>Vertebrata</taxon>
        <taxon>Euteleostomi</taxon>
        <taxon>Actinopterygii</taxon>
        <taxon>Neopterygii</taxon>
        <taxon>Teleostei</taxon>
        <taxon>Neoteleostei</taxon>
        <taxon>Acanthomorphata</taxon>
        <taxon>Eupercaria</taxon>
        <taxon>Perciformes</taxon>
        <taxon>Cottioidei</taxon>
        <taxon>Cottales</taxon>
        <taxon>Cyclopteridae</taxon>
        <taxon>Cyclopterus</taxon>
    </lineage>
</organism>
<evidence type="ECO:0000256" key="4">
    <source>
        <dbReference type="ARBA" id="ARBA00023288"/>
    </source>
</evidence>
<dbReference type="Pfam" id="PF00018">
    <property type="entry name" value="SH3_1"/>
    <property type="match status" value="2"/>
</dbReference>
<keyword evidence="2 7" id="KW-0727">SH2 domain</keyword>
<dbReference type="GeneTree" id="ENSGT00940000155738"/>